<dbReference type="NCBIfam" id="TIGR01934">
    <property type="entry name" value="MenG_MenH_UbiE"/>
    <property type="match status" value="1"/>
</dbReference>
<comment type="pathway">
    <text evidence="6">Quinol/quinone metabolism; menaquinone biosynthesis; menaquinol from 1,4-dihydroxy-2-naphthoate: step 2/2.</text>
</comment>
<dbReference type="InterPro" id="IPR029063">
    <property type="entry name" value="SAM-dependent_MTases_sf"/>
</dbReference>
<evidence type="ECO:0000256" key="5">
    <source>
        <dbReference type="ARBA" id="ARBA00022691"/>
    </source>
</evidence>
<dbReference type="Proteomes" id="UP001595758">
    <property type="component" value="Unassembled WGS sequence"/>
</dbReference>
<dbReference type="CDD" id="cd02440">
    <property type="entry name" value="AdoMet_MTases"/>
    <property type="match status" value="1"/>
</dbReference>
<dbReference type="EMBL" id="JBHSAB010000004">
    <property type="protein sequence ID" value="MFC3908255.1"/>
    <property type="molecule type" value="Genomic_DNA"/>
</dbReference>
<keyword evidence="3 6" id="KW-0808">Transferase</keyword>
<keyword evidence="1 6" id="KW-0474">Menaquinone biosynthesis</keyword>
<dbReference type="HAMAP" id="MF_01813">
    <property type="entry name" value="MenG_UbiE_methyltr"/>
    <property type="match status" value="1"/>
</dbReference>
<dbReference type="GO" id="GO:0008425">
    <property type="term" value="F:2-methoxy-6-polyprenyl-1,4-benzoquinol methyltransferase activity"/>
    <property type="evidence" value="ECO:0007669"/>
    <property type="project" value="UniProtKB-EC"/>
</dbReference>
<reference evidence="8" key="1">
    <citation type="journal article" date="2019" name="Int. J. Syst. Evol. Microbiol.">
        <title>The Global Catalogue of Microorganisms (GCM) 10K type strain sequencing project: providing services to taxonomists for standard genome sequencing and annotation.</title>
        <authorList>
            <consortium name="The Broad Institute Genomics Platform"/>
            <consortium name="The Broad Institute Genome Sequencing Center for Infectious Disease"/>
            <person name="Wu L."/>
            <person name="Ma J."/>
        </authorList>
    </citation>
    <scope>NUCLEOTIDE SEQUENCE [LARGE SCALE GENOMIC DNA]</scope>
    <source>
        <strain evidence="8">CCUG 59858</strain>
    </source>
</reference>
<proteinExistence type="inferred from homology"/>
<dbReference type="GO" id="GO:0032259">
    <property type="term" value="P:methylation"/>
    <property type="evidence" value="ECO:0007669"/>
    <property type="project" value="UniProtKB-KW"/>
</dbReference>
<dbReference type="InterPro" id="IPR023576">
    <property type="entry name" value="UbiE/COQ5_MeTrFase_CS"/>
</dbReference>
<dbReference type="PANTHER" id="PTHR43591">
    <property type="entry name" value="METHYLTRANSFERASE"/>
    <property type="match status" value="1"/>
</dbReference>
<dbReference type="Pfam" id="PF01209">
    <property type="entry name" value="Ubie_methyltran"/>
    <property type="match status" value="1"/>
</dbReference>
<dbReference type="InterPro" id="IPR004033">
    <property type="entry name" value="UbiE/COQ5_MeTrFase"/>
</dbReference>
<evidence type="ECO:0000313" key="8">
    <source>
        <dbReference type="Proteomes" id="UP001595758"/>
    </source>
</evidence>
<evidence type="ECO:0000256" key="4">
    <source>
        <dbReference type="ARBA" id="ARBA00022688"/>
    </source>
</evidence>
<comment type="function">
    <text evidence="6">Methyltransferase required for the conversion of demethylmenaquinol (DMKH2) to menaquinol (MKH2) and the conversion of 2-polyprenyl-6-methoxy-1,4-benzoquinol (DDMQH2) to 2-polyprenyl-3-methyl-6-methoxy-1,4-benzoquinol (DMQH2).</text>
</comment>
<dbReference type="NCBIfam" id="NF001240">
    <property type="entry name" value="PRK00216.1-1"/>
    <property type="match status" value="1"/>
</dbReference>
<dbReference type="EC" id="2.1.1.201" evidence="6"/>
<keyword evidence="2 6" id="KW-0489">Methyltransferase</keyword>
<comment type="similarity">
    <text evidence="6">Belongs to the class I-like SAM-binding methyltransferase superfamily. MenG/UbiE family.</text>
</comment>
<comment type="caution">
    <text evidence="6">Lacks conserved residue(s) required for the propagation of feature annotation.</text>
</comment>
<protein>
    <recommendedName>
        <fullName evidence="6">Ubiquinone/menaquinone biosynthesis C-methyltransferase UbiE</fullName>
        <ecNumber evidence="6">2.1.1.163</ecNumber>
        <ecNumber evidence="6">2.1.1.201</ecNumber>
    </recommendedName>
    <alternativeName>
        <fullName evidence="6">2-methoxy-6-polyprenyl-1,4-benzoquinol methylase</fullName>
    </alternativeName>
    <alternativeName>
        <fullName evidence="6">Demethylmenaquinone methyltransferase</fullName>
    </alternativeName>
</protein>
<organism evidence="7 8">
    <name type="scientific">Legionella dresdenensis</name>
    <dbReference type="NCBI Taxonomy" id="450200"/>
    <lineage>
        <taxon>Bacteria</taxon>
        <taxon>Pseudomonadati</taxon>
        <taxon>Pseudomonadota</taxon>
        <taxon>Gammaproteobacteria</taxon>
        <taxon>Legionellales</taxon>
        <taxon>Legionellaceae</taxon>
        <taxon>Legionella</taxon>
    </lineage>
</organism>
<dbReference type="EC" id="2.1.1.163" evidence="6"/>
<accession>A0ABV8CDZ0</accession>
<keyword evidence="5 6" id="KW-0949">S-adenosyl-L-methionine</keyword>
<dbReference type="Gene3D" id="3.40.50.150">
    <property type="entry name" value="Vaccinia Virus protein VP39"/>
    <property type="match status" value="1"/>
</dbReference>
<dbReference type="NCBIfam" id="NF001242">
    <property type="entry name" value="PRK00216.1-3"/>
    <property type="match status" value="1"/>
</dbReference>
<comment type="catalytic activity">
    <reaction evidence="6">
        <text>a 2-demethylmenaquinol + S-adenosyl-L-methionine = a menaquinol + S-adenosyl-L-homocysteine + H(+)</text>
        <dbReference type="Rhea" id="RHEA:42640"/>
        <dbReference type="Rhea" id="RHEA-COMP:9539"/>
        <dbReference type="Rhea" id="RHEA-COMP:9563"/>
        <dbReference type="ChEBI" id="CHEBI:15378"/>
        <dbReference type="ChEBI" id="CHEBI:18151"/>
        <dbReference type="ChEBI" id="CHEBI:55437"/>
        <dbReference type="ChEBI" id="CHEBI:57856"/>
        <dbReference type="ChEBI" id="CHEBI:59789"/>
        <dbReference type="EC" id="2.1.1.163"/>
    </reaction>
</comment>
<evidence type="ECO:0000256" key="2">
    <source>
        <dbReference type="ARBA" id="ARBA00022603"/>
    </source>
</evidence>
<feature type="binding site" evidence="6">
    <location>
        <position position="94"/>
    </location>
    <ligand>
        <name>S-adenosyl-L-methionine</name>
        <dbReference type="ChEBI" id="CHEBI:59789"/>
    </ligand>
</feature>
<dbReference type="NCBIfam" id="NF001244">
    <property type="entry name" value="PRK00216.1-5"/>
    <property type="match status" value="1"/>
</dbReference>
<comment type="catalytic activity">
    <reaction evidence="6">
        <text>a 2-methoxy-6-(all-trans-polyprenyl)benzene-1,4-diol + S-adenosyl-L-methionine = a 5-methoxy-2-methyl-3-(all-trans-polyprenyl)benzene-1,4-diol + S-adenosyl-L-homocysteine + H(+)</text>
        <dbReference type="Rhea" id="RHEA:28286"/>
        <dbReference type="Rhea" id="RHEA-COMP:10858"/>
        <dbReference type="Rhea" id="RHEA-COMP:10859"/>
        <dbReference type="ChEBI" id="CHEBI:15378"/>
        <dbReference type="ChEBI" id="CHEBI:57856"/>
        <dbReference type="ChEBI" id="CHEBI:59789"/>
        <dbReference type="ChEBI" id="CHEBI:84166"/>
        <dbReference type="ChEBI" id="CHEBI:84167"/>
        <dbReference type="EC" id="2.1.1.201"/>
    </reaction>
</comment>
<keyword evidence="4 6" id="KW-0831">Ubiquinone biosynthesis</keyword>
<dbReference type="PROSITE" id="PS01184">
    <property type="entry name" value="UBIE_2"/>
    <property type="match status" value="1"/>
</dbReference>
<dbReference type="PANTHER" id="PTHR43591:SF24">
    <property type="entry name" value="2-METHOXY-6-POLYPRENYL-1,4-BENZOQUINOL METHYLASE, MITOCHONDRIAL"/>
    <property type="match status" value="1"/>
</dbReference>
<feature type="binding site" evidence="6">
    <location>
        <position position="73"/>
    </location>
    <ligand>
        <name>S-adenosyl-L-methionine</name>
        <dbReference type="ChEBI" id="CHEBI:59789"/>
    </ligand>
</feature>
<dbReference type="PROSITE" id="PS51608">
    <property type="entry name" value="SAM_MT_UBIE"/>
    <property type="match status" value="1"/>
</dbReference>
<comment type="pathway">
    <text evidence="6">Cofactor biosynthesis; ubiquinone biosynthesis.</text>
</comment>
<evidence type="ECO:0000256" key="1">
    <source>
        <dbReference type="ARBA" id="ARBA00022428"/>
    </source>
</evidence>
<evidence type="ECO:0000256" key="6">
    <source>
        <dbReference type="HAMAP-Rule" id="MF_01813"/>
    </source>
</evidence>
<sequence>MTQDQKTTHFGFESVAWDEKEKKVGEVFRSVAKNYDLMNDLMSLGIHHVWKRFAVELSQVREGQSVLDLAGGSGDISYLLSKKTGVKGQVVLADINAAMLNVGRDRLLNKGVLTNVQYVQANAQYLPFADNSFHCITIGFGLRNVTDKEQALRSMYRVCKPGGRLLVLEFSTPVVPGLKPVYDWYSFNILPQMGKFFAGDAESYKYLAESIRMHPDQQGLKKMIEDAGFEDCHYHNLSGGIVALHIAYKY</sequence>
<dbReference type="GO" id="GO:0043770">
    <property type="term" value="F:demethylmenaquinone methyltransferase activity"/>
    <property type="evidence" value="ECO:0007669"/>
    <property type="project" value="UniProtKB-EC"/>
</dbReference>
<dbReference type="PROSITE" id="PS01183">
    <property type="entry name" value="UBIE_1"/>
    <property type="match status" value="1"/>
</dbReference>
<keyword evidence="8" id="KW-1185">Reference proteome</keyword>
<feature type="binding site" evidence="6">
    <location>
        <begin position="122"/>
        <end position="123"/>
    </location>
    <ligand>
        <name>S-adenosyl-L-methionine</name>
        <dbReference type="ChEBI" id="CHEBI:59789"/>
    </ligand>
</feature>
<name>A0ABV8CDZ0_9GAMM</name>
<evidence type="ECO:0000256" key="3">
    <source>
        <dbReference type="ARBA" id="ARBA00022679"/>
    </source>
</evidence>
<dbReference type="SUPFAM" id="SSF53335">
    <property type="entry name" value="S-adenosyl-L-methionine-dependent methyltransferases"/>
    <property type="match status" value="1"/>
</dbReference>
<gene>
    <name evidence="6 7" type="primary">ubiE</name>
    <name evidence="7" type="ORF">ACFORL_04090</name>
</gene>
<dbReference type="RefSeq" id="WP_382341361.1">
    <property type="nucleotide sequence ID" value="NZ_JBHSAB010000004.1"/>
</dbReference>
<evidence type="ECO:0000313" key="7">
    <source>
        <dbReference type="EMBL" id="MFC3908255.1"/>
    </source>
</evidence>
<comment type="caution">
    <text evidence="7">The sequence shown here is derived from an EMBL/GenBank/DDBJ whole genome shotgun (WGS) entry which is preliminary data.</text>
</comment>